<evidence type="ECO:0000313" key="4">
    <source>
        <dbReference type="Proteomes" id="UP000232721"/>
    </source>
</evidence>
<dbReference type="NCBIfam" id="TIGR04183">
    <property type="entry name" value="Por_Secre_tail"/>
    <property type="match status" value="1"/>
</dbReference>
<sequence length="106" mass="11769">MRSYKNSVTYWDDLSFVKNATASVKNNAIEGFTTYPNPITNNKFTVATSSNSSKSVTIFNLLGKQVFKTNFSGEKKDLDVSEINSGVYILKVTESGKTTTKKLVIR</sequence>
<keyword evidence="4" id="KW-1185">Reference proteome</keyword>
<reference evidence="3 4" key="1">
    <citation type="submission" date="2017-02" db="EMBL/GenBank/DDBJ databases">
        <title>Trade-off between light-utilization and light-protection in marine flavobacteria.</title>
        <authorList>
            <person name="Kumagai Y."/>
            <person name="Yoshizawa S."/>
            <person name="Kogure K."/>
            <person name="Iwasaki W."/>
        </authorList>
    </citation>
    <scope>NUCLEOTIDE SEQUENCE [LARGE SCALE GENOMIC DNA]</scope>
    <source>
        <strain evidence="3 4">KCTC 23670</strain>
    </source>
</reference>
<proteinExistence type="predicted"/>
<gene>
    <name evidence="3" type="ORF">BTO15_03960</name>
</gene>
<evidence type="ECO:0000313" key="3">
    <source>
        <dbReference type="EMBL" id="AUC23968.1"/>
    </source>
</evidence>
<accession>A0ABM6Q414</accession>
<keyword evidence="1" id="KW-0732">Signal</keyword>
<organism evidence="3 4">
    <name type="scientific">Polaribacter sejongensis</name>
    <dbReference type="NCBI Taxonomy" id="985043"/>
    <lineage>
        <taxon>Bacteria</taxon>
        <taxon>Pseudomonadati</taxon>
        <taxon>Bacteroidota</taxon>
        <taxon>Flavobacteriia</taxon>
        <taxon>Flavobacteriales</taxon>
        <taxon>Flavobacteriaceae</taxon>
    </lineage>
</organism>
<dbReference type="Pfam" id="PF18962">
    <property type="entry name" value="Por_Secre_tail"/>
    <property type="match status" value="1"/>
</dbReference>
<evidence type="ECO:0000259" key="2">
    <source>
        <dbReference type="Pfam" id="PF18962"/>
    </source>
</evidence>
<feature type="domain" description="Secretion system C-terminal sorting" evidence="2">
    <location>
        <begin position="35"/>
        <end position="105"/>
    </location>
</feature>
<name>A0ABM6Q414_9FLAO</name>
<dbReference type="Proteomes" id="UP000232721">
    <property type="component" value="Chromosome"/>
</dbReference>
<dbReference type="InterPro" id="IPR026444">
    <property type="entry name" value="Secre_tail"/>
</dbReference>
<dbReference type="EMBL" id="CP019336">
    <property type="protein sequence ID" value="AUC23968.1"/>
    <property type="molecule type" value="Genomic_DNA"/>
</dbReference>
<evidence type="ECO:0000256" key="1">
    <source>
        <dbReference type="ARBA" id="ARBA00022729"/>
    </source>
</evidence>
<protein>
    <recommendedName>
        <fullName evidence="2">Secretion system C-terminal sorting domain-containing protein</fullName>
    </recommendedName>
</protein>